<evidence type="ECO:0000313" key="1">
    <source>
        <dbReference type="EMBL" id="PIA28343.1"/>
    </source>
</evidence>
<dbReference type="AlphaFoldDB" id="A0A2G5CAQ0"/>
<dbReference type="EMBL" id="KZ305088">
    <property type="protein sequence ID" value="PIA28343.1"/>
    <property type="molecule type" value="Genomic_DNA"/>
</dbReference>
<proteinExistence type="predicted"/>
<evidence type="ECO:0000313" key="2">
    <source>
        <dbReference type="Proteomes" id="UP000230069"/>
    </source>
</evidence>
<evidence type="ECO:0008006" key="3">
    <source>
        <dbReference type="Google" id="ProtNLM"/>
    </source>
</evidence>
<accession>A0A2G5CAQ0</accession>
<organism evidence="1 2">
    <name type="scientific">Aquilegia coerulea</name>
    <name type="common">Rocky mountain columbine</name>
    <dbReference type="NCBI Taxonomy" id="218851"/>
    <lineage>
        <taxon>Eukaryota</taxon>
        <taxon>Viridiplantae</taxon>
        <taxon>Streptophyta</taxon>
        <taxon>Embryophyta</taxon>
        <taxon>Tracheophyta</taxon>
        <taxon>Spermatophyta</taxon>
        <taxon>Magnoliopsida</taxon>
        <taxon>Ranunculales</taxon>
        <taxon>Ranunculaceae</taxon>
        <taxon>Thalictroideae</taxon>
        <taxon>Aquilegia</taxon>
    </lineage>
</organism>
<keyword evidence="2" id="KW-1185">Reference proteome</keyword>
<gene>
    <name evidence="1" type="ORF">AQUCO_07100010v1</name>
</gene>
<sequence length="68" mass="7789">MSNRQRTYRHSRYKCIIIKVVNNAADGSVCNQGTVKEKKSFVFCMYAGGGTRHSTRDYNLCRYSVSCK</sequence>
<dbReference type="Proteomes" id="UP000230069">
    <property type="component" value="Unassembled WGS sequence"/>
</dbReference>
<protein>
    <recommendedName>
        <fullName evidence="3">SUEL-type lectin domain-containing protein</fullName>
    </recommendedName>
</protein>
<name>A0A2G5CAQ0_AQUCA</name>
<reference evidence="1 2" key="1">
    <citation type="submission" date="2017-09" db="EMBL/GenBank/DDBJ databases">
        <title>WGS assembly of Aquilegia coerulea Goldsmith.</title>
        <authorList>
            <person name="Hodges S."/>
            <person name="Kramer E."/>
            <person name="Nordborg M."/>
            <person name="Tomkins J."/>
            <person name="Borevitz J."/>
            <person name="Derieg N."/>
            <person name="Yan J."/>
            <person name="Mihaltcheva S."/>
            <person name="Hayes R.D."/>
            <person name="Rokhsar D."/>
        </authorList>
    </citation>
    <scope>NUCLEOTIDE SEQUENCE [LARGE SCALE GENOMIC DNA]</scope>
    <source>
        <strain evidence="2">cv. Goldsmith</strain>
    </source>
</reference>
<dbReference type="InParanoid" id="A0A2G5CAQ0"/>